<dbReference type="Proteomes" id="UP000695562">
    <property type="component" value="Unassembled WGS sequence"/>
</dbReference>
<evidence type="ECO:0008006" key="4">
    <source>
        <dbReference type="Google" id="ProtNLM"/>
    </source>
</evidence>
<feature type="compositionally biased region" description="Low complexity" evidence="1">
    <location>
        <begin position="240"/>
        <end position="258"/>
    </location>
</feature>
<evidence type="ECO:0000256" key="1">
    <source>
        <dbReference type="SAM" id="MobiDB-lite"/>
    </source>
</evidence>
<sequence>MVTTTTTTDTNSSIVESLLELADAECLEDIVNLDLNNQPNCSQYFYLFSQLVNLKSLLLSDNFLQEMPPLSLLTQLEELSWRNVQVMNRDKSNLLNQLQKLKIKHLILLDSKENDFKDAFIFSIKTLETLNFKRVTDQNRKDIKDRLLQQKGISPPTTPIKSNNISPTATPINTPSPTIKNRGLALKPSTPTTPSSIPRNQATLPTSTTKKTPISPTLVKYTTPIKSTIATPSRPTTMKSPPLRSTTTSPTTTPRPTTTAIITKPLASPTPLSSKAPIKKQVNFDMNKNEQQSPTIQPQEQQQQDKIIGAIKLLIDTLDVNQLKEINGFINKKMG</sequence>
<comment type="caution">
    <text evidence="2">The sequence shown here is derived from an EMBL/GenBank/DDBJ whole genome shotgun (WGS) entry which is preliminary data.</text>
</comment>
<dbReference type="InterPro" id="IPR001611">
    <property type="entry name" value="Leu-rich_rpt"/>
</dbReference>
<feature type="region of interest" description="Disordered" evidence="1">
    <location>
        <begin position="146"/>
        <end position="258"/>
    </location>
</feature>
<dbReference type="AlphaFoldDB" id="A0A8J4Q9R8"/>
<proteinExistence type="predicted"/>
<keyword evidence="3" id="KW-1185">Reference proteome</keyword>
<evidence type="ECO:0000313" key="3">
    <source>
        <dbReference type="Proteomes" id="UP000695562"/>
    </source>
</evidence>
<accession>A0A8J4Q9R8</accession>
<dbReference type="EMBL" id="AJWJ01000025">
    <property type="protein sequence ID" value="KAF2077576.1"/>
    <property type="molecule type" value="Genomic_DNA"/>
</dbReference>
<reference evidence="2" key="1">
    <citation type="submission" date="2020-01" db="EMBL/GenBank/DDBJ databases">
        <title>Development of genomics and gene disruption for Polysphondylium violaceum indicates a role for the polyketide synthase stlB in stalk morphogenesis.</title>
        <authorList>
            <person name="Narita B."/>
            <person name="Kawabe Y."/>
            <person name="Kin K."/>
            <person name="Saito T."/>
            <person name="Gibbs R."/>
            <person name="Kuspa A."/>
            <person name="Muzny D."/>
            <person name="Queller D."/>
            <person name="Richards S."/>
            <person name="Strassman J."/>
            <person name="Sucgang R."/>
            <person name="Worley K."/>
            <person name="Schaap P."/>
        </authorList>
    </citation>
    <scope>NUCLEOTIDE SEQUENCE</scope>
    <source>
        <strain evidence="2">QSvi11</strain>
    </source>
</reference>
<protein>
    <recommendedName>
        <fullName evidence="4">Leucine-rich repeat-containing protein</fullName>
    </recommendedName>
</protein>
<dbReference type="Gene3D" id="3.80.10.10">
    <property type="entry name" value="Ribonuclease Inhibitor"/>
    <property type="match status" value="1"/>
</dbReference>
<organism evidence="2 3">
    <name type="scientific">Polysphondylium violaceum</name>
    <dbReference type="NCBI Taxonomy" id="133409"/>
    <lineage>
        <taxon>Eukaryota</taxon>
        <taxon>Amoebozoa</taxon>
        <taxon>Evosea</taxon>
        <taxon>Eumycetozoa</taxon>
        <taxon>Dictyostelia</taxon>
        <taxon>Dictyosteliales</taxon>
        <taxon>Dictyosteliaceae</taxon>
        <taxon>Polysphondylium</taxon>
    </lineage>
</organism>
<dbReference type="PROSITE" id="PS51450">
    <property type="entry name" value="LRR"/>
    <property type="match status" value="1"/>
</dbReference>
<feature type="compositionally biased region" description="Polar residues" evidence="1">
    <location>
        <begin position="159"/>
        <end position="179"/>
    </location>
</feature>
<feature type="compositionally biased region" description="Low complexity" evidence="1">
    <location>
        <begin position="203"/>
        <end position="218"/>
    </location>
</feature>
<feature type="compositionally biased region" description="Polar residues" evidence="1">
    <location>
        <begin position="224"/>
        <end position="239"/>
    </location>
</feature>
<name>A0A8J4Q9R8_9MYCE</name>
<dbReference type="InterPro" id="IPR032675">
    <property type="entry name" value="LRR_dom_sf"/>
</dbReference>
<evidence type="ECO:0000313" key="2">
    <source>
        <dbReference type="EMBL" id="KAF2077576.1"/>
    </source>
</evidence>
<gene>
    <name evidence="2" type="ORF">CYY_001117</name>
</gene>
<dbReference type="SUPFAM" id="SSF52058">
    <property type="entry name" value="L domain-like"/>
    <property type="match status" value="1"/>
</dbReference>